<evidence type="ECO:0000313" key="1">
    <source>
        <dbReference type="EMBL" id="EIW83394.1"/>
    </source>
</evidence>
<reference evidence="2" key="1">
    <citation type="journal article" date="2012" name="Science">
        <title>The Paleozoic origin of enzymatic lignin decomposition reconstructed from 31 fungal genomes.</title>
        <authorList>
            <person name="Floudas D."/>
            <person name="Binder M."/>
            <person name="Riley R."/>
            <person name="Barry K."/>
            <person name="Blanchette R.A."/>
            <person name="Henrissat B."/>
            <person name="Martinez A.T."/>
            <person name="Otillar R."/>
            <person name="Spatafora J.W."/>
            <person name="Yadav J.S."/>
            <person name="Aerts A."/>
            <person name="Benoit I."/>
            <person name="Boyd A."/>
            <person name="Carlson A."/>
            <person name="Copeland A."/>
            <person name="Coutinho P.M."/>
            <person name="de Vries R.P."/>
            <person name="Ferreira P."/>
            <person name="Findley K."/>
            <person name="Foster B."/>
            <person name="Gaskell J."/>
            <person name="Glotzer D."/>
            <person name="Gorecki P."/>
            <person name="Heitman J."/>
            <person name="Hesse C."/>
            <person name="Hori C."/>
            <person name="Igarashi K."/>
            <person name="Jurgens J.A."/>
            <person name="Kallen N."/>
            <person name="Kersten P."/>
            <person name="Kohler A."/>
            <person name="Kuees U."/>
            <person name="Kumar T.K.A."/>
            <person name="Kuo A."/>
            <person name="LaButti K."/>
            <person name="Larrondo L.F."/>
            <person name="Lindquist E."/>
            <person name="Ling A."/>
            <person name="Lombard V."/>
            <person name="Lucas S."/>
            <person name="Lundell T."/>
            <person name="Martin R."/>
            <person name="McLaughlin D.J."/>
            <person name="Morgenstern I."/>
            <person name="Morin E."/>
            <person name="Murat C."/>
            <person name="Nagy L.G."/>
            <person name="Nolan M."/>
            <person name="Ohm R.A."/>
            <person name="Patyshakuliyeva A."/>
            <person name="Rokas A."/>
            <person name="Ruiz-Duenas F.J."/>
            <person name="Sabat G."/>
            <person name="Salamov A."/>
            <person name="Samejima M."/>
            <person name="Schmutz J."/>
            <person name="Slot J.C."/>
            <person name="St John F."/>
            <person name="Stenlid J."/>
            <person name="Sun H."/>
            <person name="Sun S."/>
            <person name="Syed K."/>
            <person name="Tsang A."/>
            <person name="Wiebenga A."/>
            <person name="Young D."/>
            <person name="Pisabarro A."/>
            <person name="Eastwood D.C."/>
            <person name="Martin F."/>
            <person name="Cullen D."/>
            <person name="Grigoriev I.V."/>
            <person name="Hibbett D.S."/>
        </authorList>
    </citation>
    <scope>NUCLEOTIDE SEQUENCE [LARGE SCALE GENOMIC DNA]</scope>
    <source>
        <strain evidence="2">RWD-64-598 SS2</strain>
    </source>
</reference>
<sequence length="540" mass="60774">MHHALQLDEVFRHIVDSGLNKKDLVTVATICRAWSEPALDKLWETLDSFVPLISTLPSDLVQKKTHYIPKPADWIDLLLPGTPRVAYTFARYPHDSEWTTLCNYASRVRYFRGPYKHPIRRRRDQSSVPVNAVDTYTLYILSRSPRLLFPKLQKIGWNHAAVENIYILRVLAGPIVNQLHLPSITQMTSTRNTGTNNYGLPEHEDFRDAFAVISSLGTLFPSLRSLTLMHYTFHDTEVTSAIWDAIRHWKYLSALSCRIIDGSSLKCLGRLSSMQKLALHLHENSFSACSPGFNISLPHLQNVRLVGAYPEITRMVDAWGPHISLKEFESIVEHGDRIPAAADLSSLLNLLAKNCDSNTLESLTVYEHPVLTNHYITFSTLQPTLSFRQLTAISIDTCRSVSLSDGELASLASACPKARTIRINPRYGWIIPSKITLLGLAEVLQLLPLLEDLALAIDARTPPSPISPDDEKSINVGHTFLKKLDLTDSKVGRNHDQVASWFSQLILFPGGCKFSIRIPHENPGDWTHIFRLLQSGRENA</sequence>
<dbReference type="InterPro" id="IPR032675">
    <property type="entry name" value="LRR_dom_sf"/>
</dbReference>
<evidence type="ECO:0000313" key="2">
    <source>
        <dbReference type="Proteomes" id="UP000053558"/>
    </source>
</evidence>
<dbReference type="KEGG" id="cput:CONPUDRAFT_71949"/>
<dbReference type="GeneID" id="19208970"/>
<proteinExistence type="predicted"/>
<comment type="caution">
    <text evidence="1">The sequence shown here is derived from an EMBL/GenBank/DDBJ whole genome shotgun (WGS) entry which is preliminary data.</text>
</comment>
<accession>A0A5M3MX93</accession>
<dbReference type="EMBL" id="JH711576">
    <property type="protein sequence ID" value="EIW83394.1"/>
    <property type="molecule type" value="Genomic_DNA"/>
</dbReference>
<dbReference type="Gene3D" id="3.80.10.10">
    <property type="entry name" value="Ribonuclease Inhibitor"/>
    <property type="match status" value="1"/>
</dbReference>
<protein>
    <recommendedName>
        <fullName evidence="3">F-box domain-containing protein</fullName>
    </recommendedName>
</protein>
<dbReference type="AlphaFoldDB" id="A0A5M3MX93"/>
<evidence type="ECO:0008006" key="3">
    <source>
        <dbReference type="Google" id="ProtNLM"/>
    </source>
</evidence>
<dbReference type="Proteomes" id="UP000053558">
    <property type="component" value="Unassembled WGS sequence"/>
</dbReference>
<organism evidence="1 2">
    <name type="scientific">Coniophora puteana (strain RWD-64-598)</name>
    <name type="common">Brown rot fungus</name>
    <dbReference type="NCBI Taxonomy" id="741705"/>
    <lineage>
        <taxon>Eukaryota</taxon>
        <taxon>Fungi</taxon>
        <taxon>Dikarya</taxon>
        <taxon>Basidiomycota</taxon>
        <taxon>Agaricomycotina</taxon>
        <taxon>Agaricomycetes</taxon>
        <taxon>Agaricomycetidae</taxon>
        <taxon>Boletales</taxon>
        <taxon>Coniophorineae</taxon>
        <taxon>Coniophoraceae</taxon>
        <taxon>Coniophora</taxon>
    </lineage>
</organism>
<keyword evidence="2" id="KW-1185">Reference proteome</keyword>
<name>A0A5M3MX93_CONPW</name>
<gene>
    <name evidence="1" type="ORF">CONPUDRAFT_71949</name>
</gene>
<dbReference type="OrthoDB" id="3543113at2759"/>
<dbReference type="RefSeq" id="XP_007766470.1">
    <property type="nucleotide sequence ID" value="XM_007768280.1"/>
</dbReference>